<evidence type="ECO:0000256" key="1">
    <source>
        <dbReference type="SAM" id="SignalP"/>
    </source>
</evidence>
<evidence type="ECO:0000313" key="3">
    <source>
        <dbReference type="Proteomes" id="UP000762676"/>
    </source>
</evidence>
<keyword evidence="1" id="KW-0732">Signal</keyword>
<evidence type="ECO:0000313" key="2">
    <source>
        <dbReference type="EMBL" id="GFS06164.1"/>
    </source>
</evidence>
<organism evidence="2 3">
    <name type="scientific">Elysia marginata</name>
    <dbReference type="NCBI Taxonomy" id="1093978"/>
    <lineage>
        <taxon>Eukaryota</taxon>
        <taxon>Metazoa</taxon>
        <taxon>Spiralia</taxon>
        <taxon>Lophotrochozoa</taxon>
        <taxon>Mollusca</taxon>
        <taxon>Gastropoda</taxon>
        <taxon>Heterobranchia</taxon>
        <taxon>Euthyneura</taxon>
        <taxon>Panpulmonata</taxon>
        <taxon>Sacoglossa</taxon>
        <taxon>Placobranchoidea</taxon>
        <taxon>Plakobranchidae</taxon>
        <taxon>Elysia</taxon>
    </lineage>
</organism>
<accession>A0AAV4I6W0</accession>
<protein>
    <recommendedName>
        <fullName evidence="4">Secreted protein</fullName>
    </recommendedName>
</protein>
<keyword evidence="3" id="KW-1185">Reference proteome</keyword>
<evidence type="ECO:0008006" key="4">
    <source>
        <dbReference type="Google" id="ProtNLM"/>
    </source>
</evidence>
<comment type="caution">
    <text evidence="2">The sequence shown here is derived from an EMBL/GenBank/DDBJ whole genome shotgun (WGS) entry which is preliminary data.</text>
</comment>
<feature type="chain" id="PRO_5043315761" description="Secreted protein" evidence="1">
    <location>
        <begin position="20"/>
        <end position="110"/>
    </location>
</feature>
<feature type="signal peptide" evidence="1">
    <location>
        <begin position="1"/>
        <end position="19"/>
    </location>
</feature>
<dbReference type="AlphaFoldDB" id="A0AAV4I6W0"/>
<proteinExistence type="predicted"/>
<reference evidence="2 3" key="1">
    <citation type="journal article" date="2021" name="Elife">
        <title>Chloroplast acquisition without the gene transfer in kleptoplastic sea slugs, Plakobranchus ocellatus.</title>
        <authorList>
            <person name="Maeda T."/>
            <person name="Takahashi S."/>
            <person name="Yoshida T."/>
            <person name="Shimamura S."/>
            <person name="Takaki Y."/>
            <person name="Nagai Y."/>
            <person name="Toyoda A."/>
            <person name="Suzuki Y."/>
            <person name="Arimoto A."/>
            <person name="Ishii H."/>
            <person name="Satoh N."/>
            <person name="Nishiyama T."/>
            <person name="Hasebe M."/>
            <person name="Maruyama T."/>
            <person name="Minagawa J."/>
            <person name="Obokata J."/>
            <person name="Shigenobu S."/>
        </authorList>
    </citation>
    <scope>NUCLEOTIDE SEQUENCE [LARGE SCALE GENOMIC DNA]</scope>
</reference>
<dbReference type="Proteomes" id="UP000762676">
    <property type="component" value="Unassembled WGS sequence"/>
</dbReference>
<name>A0AAV4I6W0_9GAST</name>
<gene>
    <name evidence="2" type="ORF">ElyMa_006537100</name>
</gene>
<dbReference type="EMBL" id="BMAT01013134">
    <property type="protein sequence ID" value="GFS06164.1"/>
    <property type="molecule type" value="Genomic_DNA"/>
</dbReference>
<sequence length="110" mass="11322">MCTALLPFFVHVLLSIVEGEGPVNGGALFHELDAAAGVSGDVADREQAVGQVGAPGGGGEPGGVRGLQQRLRFRNGDESRGPDCPVNTIDDAGSVGCNLAGFNKQENERF</sequence>